<dbReference type="PANTHER" id="PTHR48169">
    <property type="entry name" value="DED DOMAIN-CONTAINING PROTEIN"/>
    <property type="match status" value="1"/>
</dbReference>
<feature type="compositionally biased region" description="Polar residues" evidence="8">
    <location>
        <begin position="99"/>
        <end position="115"/>
    </location>
</feature>
<dbReference type="SUPFAM" id="SSF52129">
    <property type="entry name" value="Caspase-like"/>
    <property type="match status" value="1"/>
</dbReference>
<dbReference type="AlphaFoldDB" id="A0A6J8D2V0"/>
<evidence type="ECO:0000256" key="7">
    <source>
        <dbReference type="RuleBase" id="RU003971"/>
    </source>
</evidence>
<dbReference type="SMART" id="SM00115">
    <property type="entry name" value="CASc"/>
    <property type="match status" value="1"/>
</dbReference>
<evidence type="ECO:0000256" key="6">
    <source>
        <dbReference type="ARBA" id="ARBA00023145"/>
    </source>
</evidence>
<keyword evidence="5" id="KW-0788">Thiol protease</keyword>
<feature type="compositionally biased region" description="Acidic residues" evidence="8">
    <location>
        <begin position="181"/>
        <end position="191"/>
    </location>
</feature>
<keyword evidence="3" id="KW-0053">Apoptosis</keyword>
<dbReference type="OrthoDB" id="10473838at2759"/>
<dbReference type="Pfam" id="PF00656">
    <property type="entry name" value="Peptidase_C14"/>
    <property type="match status" value="1"/>
</dbReference>
<evidence type="ECO:0000256" key="2">
    <source>
        <dbReference type="ARBA" id="ARBA00022670"/>
    </source>
</evidence>
<keyword evidence="12" id="KW-1185">Reference proteome</keyword>
<comment type="similarity">
    <text evidence="1 7">Belongs to the peptidase C14A family.</text>
</comment>
<feature type="region of interest" description="Disordered" evidence="8">
    <location>
        <begin position="98"/>
        <end position="133"/>
    </location>
</feature>
<dbReference type="PROSITE" id="PS01122">
    <property type="entry name" value="CASPASE_CYS"/>
    <property type="match status" value="1"/>
</dbReference>
<dbReference type="InterPro" id="IPR011600">
    <property type="entry name" value="Pept_C14_caspase"/>
</dbReference>
<accession>A0A6J8D2V0</accession>
<evidence type="ECO:0000256" key="4">
    <source>
        <dbReference type="ARBA" id="ARBA00022801"/>
    </source>
</evidence>
<dbReference type="InterPro" id="IPR001309">
    <property type="entry name" value="Pept_C14_p20"/>
</dbReference>
<gene>
    <name evidence="11" type="ORF">MCOR_35516</name>
</gene>
<evidence type="ECO:0000259" key="10">
    <source>
        <dbReference type="PROSITE" id="PS50208"/>
    </source>
</evidence>
<protein>
    <submittedName>
        <fullName evidence="11">CASP8</fullName>
        <ecNumber evidence="11">3.4.22.61</ecNumber>
    </submittedName>
</protein>
<feature type="compositionally biased region" description="Polar residues" evidence="8">
    <location>
        <begin position="65"/>
        <end position="76"/>
    </location>
</feature>
<dbReference type="PANTHER" id="PTHR48169:SF6">
    <property type="entry name" value="CASPASE-8-LIKE"/>
    <property type="match status" value="1"/>
</dbReference>
<evidence type="ECO:0000256" key="5">
    <source>
        <dbReference type="ARBA" id="ARBA00022807"/>
    </source>
</evidence>
<feature type="region of interest" description="Disordered" evidence="8">
    <location>
        <begin position="149"/>
        <end position="169"/>
    </location>
</feature>
<dbReference type="EMBL" id="CACVKT020006411">
    <property type="protein sequence ID" value="CAC5401434.1"/>
    <property type="molecule type" value="Genomic_DNA"/>
</dbReference>
<dbReference type="InterPro" id="IPR029030">
    <property type="entry name" value="Caspase-like_dom_sf"/>
</dbReference>
<dbReference type="GO" id="GO:0005737">
    <property type="term" value="C:cytoplasm"/>
    <property type="evidence" value="ECO:0007669"/>
    <property type="project" value="UniProtKB-ARBA"/>
</dbReference>
<feature type="domain" description="Caspase family p10" evidence="9">
    <location>
        <begin position="353"/>
        <end position="438"/>
    </location>
</feature>
<feature type="compositionally biased region" description="Polar residues" evidence="8">
    <location>
        <begin position="149"/>
        <end position="162"/>
    </location>
</feature>
<keyword evidence="2" id="KW-0645">Protease</keyword>
<keyword evidence="4 11" id="KW-0378">Hydrolase</keyword>
<evidence type="ECO:0000259" key="9">
    <source>
        <dbReference type="PROSITE" id="PS50207"/>
    </source>
</evidence>
<feature type="compositionally biased region" description="Basic and acidic residues" evidence="8">
    <location>
        <begin position="52"/>
        <end position="64"/>
    </location>
</feature>
<organism evidence="11 12">
    <name type="scientific">Mytilus coruscus</name>
    <name type="common">Sea mussel</name>
    <dbReference type="NCBI Taxonomy" id="42192"/>
    <lineage>
        <taxon>Eukaryota</taxon>
        <taxon>Metazoa</taxon>
        <taxon>Spiralia</taxon>
        <taxon>Lophotrochozoa</taxon>
        <taxon>Mollusca</taxon>
        <taxon>Bivalvia</taxon>
        <taxon>Autobranchia</taxon>
        <taxon>Pteriomorphia</taxon>
        <taxon>Mytilida</taxon>
        <taxon>Mytiloidea</taxon>
        <taxon>Mytilidae</taxon>
        <taxon>Mytilinae</taxon>
        <taxon>Mytilus</taxon>
    </lineage>
</organism>
<keyword evidence="6" id="KW-0865">Zymogen</keyword>
<evidence type="ECO:0000256" key="8">
    <source>
        <dbReference type="SAM" id="MobiDB-lite"/>
    </source>
</evidence>
<reference evidence="11 12" key="1">
    <citation type="submission" date="2020-06" db="EMBL/GenBank/DDBJ databases">
        <authorList>
            <person name="Li R."/>
            <person name="Bekaert M."/>
        </authorList>
    </citation>
    <scope>NUCLEOTIDE SEQUENCE [LARGE SCALE GENOMIC DNA]</scope>
    <source>
        <strain evidence="12">wild</strain>
    </source>
</reference>
<evidence type="ECO:0000256" key="1">
    <source>
        <dbReference type="ARBA" id="ARBA00010134"/>
    </source>
</evidence>
<dbReference type="PROSITE" id="PS50207">
    <property type="entry name" value="CASPASE_P10"/>
    <property type="match status" value="1"/>
</dbReference>
<dbReference type="EC" id="3.4.22.61" evidence="11"/>
<dbReference type="PROSITE" id="PS50208">
    <property type="entry name" value="CASPASE_P20"/>
    <property type="match status" value="1"/>
</dbReference>
<dbReference type="InterPro" id="IPR033139">
    <property type="entry name" value="Caspase_cys_AS"/>
</dbReference>
<name>A0A6J8D2V0_MYTCO</name>
<dbReference type="PROSITE" id="PS01121">
    <property type="entry name" value="CASPASE_HIS"/>
    <property type="match status" value="1"/>
</dbReference>
<evidence type="ECO:0000313" key="11">
    <source>
        <dbReference type="EMBL" id="CAC5401434.1"/>
    </source>
</evidence>
<dbReference type="InterPro" id="IPR002138">
    <property type="entry name" value="Pept_C14_p10"/>
</dbReference>
<dbReference type="Proteomes" id="UP000507470">
    <property type="component" value="Unassembled WGS sequence"/>
</dbReference>
<feature type="domain" description="Caspase family p20" evidence="10">
    <location>
        <begin position="217"/>
        <end position="336"/>
    </location>
</feature>
<proteinExistence type="inferred from homology"/>
<dbReference type="GO" id="GO:0006508">
    <property type="term" value="P:proteolysis"/>
    <property type="evidence" value="ECO:0007669"/>
    <property type="project" value="UniProtKB-KW"/>
</dbReference>
<dbReference type="InterPro" id="IPR015917">
    <property type="entry name" value="Pept_C14A"/>
</dbReference>
<dbReference type="PRINTS" id="PR00376">
    <property type="entry name" value="IL1BCENZYME"/>
</dbReference>
<feature type="region of interest" description="Disordered" evidence="8">
    <location>
        <begin position="52"/>
        <end position="76"/>
    </location>
</feature>
<dbReference type="InterPro" id="IPR016129">
    <property type="entry name" value="Caspase_his_AS"/>
</dbReference>
<feature type="region of interest" description="Disordered" evidence="8">
    <location>
        <begin position="174"/>
        <end position="193"/>
    </location>
</feature>
<dbReference type="GO" id="GO:0051604">
    <property type="term" value="P:protein maturation"/>
    <property type="evidence" value="ECO:0007669"/>
    <property type="project" value="UniProtKB-ARBA"/>
</dbReference>
<dbReference type="GO" id="GO:0004197">
    <property type="term" value="F:cysteine-type endopeptidase activity"/>
    <property type="evidence" value="ECO:0007669"/>
    <property type="project" value="InterPro"/>
</dbReference>
<dbReference type="GO" id="GO:0043067">
    <property type="term" value="P:regulation of programmed cell death"/>
    <property type="evidence" value="ECO:0007669"/>
    <property type="project" value="UniProtKB-ARBA"/>
</dbReference>
<dbReference type="GO" id="GO:0006915">
    <property type="term" value="P:apoptotic process"/>
    <property type="evidence" value="ECO:0007669"/>
    <property type="project" value="UniProtKB-KW"/>
</dbReference>
<evidence type="ECO:0000313" key="12">
    <source>
        <dbReference type="Proteomes" id="UP000507470"/>
    </source>
</evidence>
<dbReference type="Gene3D" id="3.40.50.1460">
    <property type="match status" value="1"/>
</dbReference>
<dbReference type="CDD" id="cd00032">
    <property type="entry name" value="CASc"/>
    <property type="match status" value="1"/>
</dbReference>
<evidence type="ECO:0000256" key="3">
    <source>
        <dbReference type="ARBA" id="ARBA00022703"/>
    </source>
</evidence>
<sequence>MGQVCSTGNKEAKRKDATYGFISQRTNVPGNIRLDDDMAVYQEIPERNVERKGFLAKQKRDDLSRNGSRKSNGTSRSAVYSAPFCDLSTTVTLKPILSRPNSKKSNATSRSTTFTEPFYQTRELPRRPDDYWSSSDLWNAQTSDYESYPNSTYGNLHNQEYENNSERRSTYGSLYQSNQDADPDPDPDPEHEDNQIWIFDSQDVGNREKLYPMNNKKRGYCIIFNVEDVGGRIRNGTNIDAKRMENSFKRLGFHVVVRQNPSRAVIISTMKGYRSVNHSNDDCFVCVILSHGRDGHIRATNNEDVSLQEVMDYVKNCRTLLGKPKLFFVQACRGNNVDHGITTDADGDLNNAQMIKCSSHTDVLVSYATVQDFVAYRDNRYGSIYIRNLSELLFQQGFTTKLTDILTQVTAMTSSALANVCQVPSFTSTLTKSLLFTRKKRVIKKTLHYDDGTHEEFDNDESLGLP</sequence>